<keyword evidence="3" id="KW-1185">Reference proteome</keyword>
<dbReference type="Proteomes" id="UP001157126">
    <property type="component" value="Unassembled WGS sequence"/>
</dbReference>
<evidence type="ECO:0000256" key="1">
    <source>
        <dbReference type="SAM" id="Phobius"/>
    </source>
</evidence>
<organism evidence="2 3">
    <name type="scientific">Mobilicoccus caccae</name>
    <dbReference type="NCBI Taxonomy" id="1859295"/>
    <lineage>
        <taxon>Bacteria</taxon>
        <taxon>Bacillati</taxon>
        <taxon>Actinomycetota</taxon>
        <taxon>Actinomycetes</taxon>
        <taxon>Micrococcales</taxon>
        <taxon>Dermatophilaceae</taxon>
        <taxon>Mobilicoccus</taxon>
    </lineage>
</organism>
<proteinExistence type="predicted"/>
<dbReference type="EMBL" id="BSUO01000001">
    <property type="protein sequence ID" value="GMA38624.1"/>
    <property type="molecule type" value="Genomic_DNA"/>
</dbReference>
<keyword evidence="1" id="KW-0812">Transmembrane</keyword>
<keyword evidence="1" id="KW-0472">Membrane</keyword>
<protein>
    <submittedName>
        <fullName evidence="2">Uncharacterized protein</fullName>
    </submittedName>
</protein>
<evidence type="ECO:0000313" key="3">
    <source>
        <dbReference type="Proteomes" id="UP001157126"/>
    </source>
</evidence>
<evidence type="ECO:0000313" key="2">
    <source>
        <dbReference type="EMBL" id="GMA38624.1"/>
    </source>
</evidence>
<comment type="caution">
    <text evidence="2">The sequence shown here is derived from an EMBL/GenBank/DDBJ whole genome shotgun (WGS) entry which is preliminary data.</text>
</comment>
<feature type="transmembrane region" description="Helical" evidence="1">
    <location>
        <begin position="55"/>
        <end position="76"/>
    </location>
</feature>
<sequence>MLPLHHTFVEILTEYGLLVFVPFVVVLVMIAWRAVRIPRRASTLGRPTSLDDAGARYLTFVFFVGFVMAGVVTSSALRWTPWWLMLASLVVLAWHLRLRTRRAP</sequence>
<accession>A0ABQ6IPI4</accession>
<feature type="transmembrane region" description="Helical" evidence="1">
    <location>
        <begin position="82"/>
        <end position="98"/>
    </location>
</feature>
<keyword evidence="1" id="KW-1133">Transmembrane helix</keyword>
<reference evidence="3" key="1">
    <citation type="journal article" date="2019" name="Int. J. Syst. Evol. Microbiol.">
        <title>The Global Catalogue of Microorganisms (GCM) 10K type strain sequencing project: providing services to taxonomists for standard genome sequencing and annotation.</title>
        <authorList>
            <consortium name="The Broad Institute Genomics Platform"/>
            <consortium name="The Broad Institute Genome Sequencing Center for Infectious Disease"/>
            <person name="Wu L."/>
            <person name="Ma J."/>
        </authorList>
    </citation>
    <scope>NUCLEOTIDE SEQUENCE [LARGE SCALE GENOMIC DNA]</scope>
    <source>
        <strain evidence="3">NBRC 113072</strain>
    </source>
</reference>
<feature type="transmembrane region" description="Helical" evidence="1">
    <location>
        <begin position="15"/>
        <end position="35"/>
    </location>
</feature>
<gene>
    <name evidence="2" type="ORF">GCM10025883_06690</name>
</gene>
<name>A0ABQ6IPI4_9MICO</name>